<evidence type="ECO:0000313" key="5">
    <source>
        <dbReference type="Proteomes" id="UP001596091"/>
    </source>
</evidence>
<evidence type="ECO:0000256" key="1">
    <source>
        <dbReference type="SAM" id="MobiDB-lite"/>
    </source>
</evidence>
<organism evidence="3 5">
    <name type="scientific">Acidicapsa dinghuensis</name>
    <dbReference type="NCBI Taxonomy" id="2218256"/>
    <lineage>
        <taxon>Bacteria</taxon>
        <taxon>Pseudomonadati</taxon>
        <taxon>Acidobacteriota</taxon>
        <taxon>Terriglobia</taxon>
        <taxon>Terriglobales</taxon>
        <taxon>Acidobacteriaceae</taxon>
        <taxon>Acidicapsa</taxon>
    </lineage>
</organism>
<evidence type="ECO:0000313" key="4">
    <source>
        <dbReference type="EMBL" id="MFC5863940.1"/>
    </source>
</evidence>
<dbReference type="Proteomes" id="UP001596091">
    <property type="component" value="Unassembled WGS sequence"/>
</dbReference>
<reference evidence="3" key="3">
    <citation type="submission" date="2024-09" db="EMBL/GenBank/DDBJ databases">
        <authorList>
            <person name="Sun Q."/>
            <person name="Mori K."/>
        </authorList>
    </citation>
    <scope>NUCLEOTIDE SEQUENCE</scope>
    <source>
        <strain evidence="3">CGMCC 1.15449</strain>
    </source>
</reference>
<proteinExistence type="predicted"/>
<evidence type="ECO:0000313" key="3">
    <source>
        <dbReference type="EMBL" id="MFC5863814.1"/>
    </source>
</evidence>
<dbReference type="EMBL" id="JBHSPH010000007">
    <property type="protein sequence ID" value="MFC5863940.1"/>
    <property type="molecule type" value="Genomic_DNA"/>
</dbReference>
<reference evidence="3" key="1">
    <citation type="journal article" date="2014" name="Int. J. Syst. Evol. Microbiol.">
        <title>Complete genome of a new Firmicutes species belonging to the dominant human colonic microbiota ('Ruminococcus bicirculans') reveals two chromosomes and a selective capacity to utilize plant glucans.</title>
        <authorList>
            <consortium name="NISC Comparative Sequencing Program"/>
            <person name="Wegmann U."/>
            <person name="Louis P."/>
            <person name="Goesmann A."/>
            <person name="Henrissat B."/>
            <person name="Duncan S.H."/>
            <person name="Flint H.J."/>
        </authorList>
    </citation>
    <scope>NUCLEOTIDE SEQUENCE</scope>
    <source>
        <strain evidence="3">CGMCC 1.15449</strain>
    </source>
</reference>
<dbReference type="EMBL" id="JBHSPH010000007">
    <property type="protein sequence ID" value="MFC5863814.1"/>
    <property type="molecule type" value="Genomic_DNA"/>
</dbReference>
<feature type="domain" description="Integrase catalytic" evidence="2">
    <location>
        <begin position="2"/>
        <end position="24"/>
    </location>
</feature>
<feature type="region of interest" description="Disordered" evidence="1">
    <location>
        <begin position="1"/>
        <end position="38"/>
    </location>
</feature>
<gene>
    <name evidence="3" type="ORF">ACFPT7_16015</name>
    <name evidence="4" type="ORF">ACFPT7_16670</name>
</gene>
<protein>
    <submittedName>
        <fullName evidence="3">Integrase core domain-containing protein</fullName>
    </submittedName>
</protein>
<name>A0ABW1EIK3_9BACT</name>
<sequence length="38" mass="4374">SHLQPWTHYYNHERPHGSLNYNPPISRSEIPLADGTTS</sequence>
<dbReference type="InterPro" id="IPR001584">
    <property type="entry name" value="Integrase_cat-core"/>
</dbReference>
<comment type="caution">
    <text evidence="3">The sequence shown here is derived from an EMBL/GenBank/DDBJ whole genome shotgun (WGS) entry which is preliminary data.</text>
</comment>
<keyword evidence="5" id="KW-1185">Reference proteome</keyword>
<evidence type="ECO:0000259" key="2">
    <source>
        <dbReference type="Pfam" id="PF13683"/>
    </source>
</evidence>
<accession>A0ABW1EIK3</accession>
<dbReference type="RefSeq" id="WP_263341629.1">
    <property type="nucleotide sequence ID" value="NZ_JAGSYH010000007.1"/>
</dbReference>
<feature type="non-terminal residue" evidence="3">
    <location>
        <position position="1"/>
    </location>
</feature>
<reference evidence="5" key="2">
    <citation type="journal article" date="2019" name="Int. J. Syst. Evol. Microbiol.">
        <title>The Global Catalogue of Microorganisms (GCM) 10K type strain sequencing project: providing services to taxonomists for standard genome sequencing and annotation.</title>
        <authorList>
            <consortium name="The Broad Institute Genomics Platform"/>
            <consortium name="The Broad Institute Genome Sequencing Center for Infectious Disease"/>
            <person name="Wu L."/>
            <person name="Ma J."/>
        </authorList>
    </citation>
    <scope>NUCLEOTIDE SEQUENCE [LARGE SCALE GENOMIC DNA]</scope>
    <source>
        <strain evidence="5">JCM 4087</strain>
    </source>
</reference>
<dbReference type="Pfam" id="PF13683">
    <property type="entry name" value="rve_3"/>
    <property type="match status" value="1"/>
</dbReference>